<dbReference type="Gene3D" id="3.40.30.10">
    <property type="entry name" value="Glutaredoxin"/>
    <property type="match status" value="1"/>
</dbReference>
<dbReference type="OrthoDB" id="40334at2759"/>
<feature type="region of interest" description="Disordered" evidence="1">
    <location>
        <begin position="450"/>
        <end position="517"/>
    </location>
</feature>
<feature type="region of interest" description="Disordered" evidence="1">
    <location>
        <begin position="363"/>
        <end position="386"/>
    </location>
</feature>
<dbReference type="STRING" id="1314776.A0A166IA64"/>
<protein>
    <recommendedName>
        <fullName evidence="4">Thioredoxin domain-containing protein</fullName>
    </recommendedName>
</protein>
<dbReference type="SUPFAM" id="SSF52833">
    <property type="entry name" value="Thioredoxin-like"/>
    <property type="match status" value="1"/>
</dbReference>
<evidence type="ECO:0000313" key="3">
    <source>
        <dbReference type="Proteomes" id="UP000076798"/>
    </source>
</evidence>
<dbReference type="Pfam" id="PF13911">
    <property type="entry name" value="AhpC-TSA_2"/>
    <property type="match status" value="1"/>
</dbReference>
<feature type="compositionally biased region" description="Polar residues" evidence="1">
    <location>
        <begin position="71"/>
        <end position="80"/>
    </location>
</feature>
<feature type="compositionally biased region" description="Pro residues" evidence="1">
    <location>
        <begin position="488"/>
        <end position="508"/>
    </location>
</feature>
<organism evidence="2 3">
    <name type="scientific">Sistotremastrum suecicum HHB10207 ss-3</name>
    <dbReference type="NCBI Taxonomy" id="1314776"/>
    <lineage>
        <taxon>Eukaryota</taxon>
        <taxon>Fungi</taxon>
        <taxon>Dikarya</taxon>
        <taxon>Basidiomycota</taxon>
        <taxon>Agaricomycotina</taxon>
        <taxon>Agaricomycetes</taxon>
        <taxon>Sistotremastrales</taxon>
        <taxon>Sistotremastraceae</taxon>
        <taxon>Sistotremastrum</taxon>
    </lineage>
</organism>
<accession>A0A166IA64</accession>
<proteinExistence type="predicted"/>
<dbReference type="Proteomes" id="UP000076798">
    <property type="component" value="Unassembled WGS sequence"/>
</dbReference>
<gene>
    <name evidence="2" type="ORF">SISSUDRAFT_604389</name>
</gene>
<dbReference type="InterPro" id="IPR032801">
    <property type="entry name" value="PXL2A/B/C"/>
</dbReference>
<dbReference type="CDD" id="cd02970">
    <property type="entry name" value="PRX_like2"/>
    <property type="match status" value="1"/>
</dbReference>
<dbReference type="InterPro" id="IPR036249">
    <property type="entry name" value="Thioredoxin-like_sf"/>
</dbReference>
<evidence type="ECO:0000313" key="2">
    <source>
        <dbReference type="EMBL" id="KZT43556.1"/>
    </source>
</evidence>
<sequence>MLDSENQDVLPDLEAVPKLKLATKPHIRSVQYVSNPHPPSPVASSAKPSLNRLSLTGSVITNYTATTSKRTSNTFSTVTASPTVPSPPPSPPIPQYIHPISPPLPSPPPAPVHRTSDPPSQWFEGSESALPIPTRSRWKFHRSKQIKENEAPKKRITIKPKEISAEFETVLPTAEQLRKAGKLLVYGPGGNSIRFWELIQDQKTIVCFIRHFWCPMCQDYMHSITRELDPEALRHARVKLIIISNGDPAMINPYLQISKAPVQLYTDPSLKLYDALGMNLRTSDFGQPLERGSYLKHGLVNGTISVIKAGLRVGMPLTKNGGDINQVGGEFIFGPGLKCSYAHRMTSTTSHVSIRSLLLRAGVPASTQPRDDEDEEETGSKHPSWSEVRRAEVKKLLEALLPWRERSSRPAQDCVGESCSVIDISRSSQFSVPWDAGLKHRVSLPNVSPAPVDMSSAQPLLPPLPSFTPARHTPSLLSRSTPRYQIPTRPPPPTPPPKSARPSLPPPLILITPASVP</sequence>
<feature type="region of interest" description="Disordered" evidence="1">
    <location>
        <begin position="30"/>
        <end position="49"/>
    </location>
</feature>
<evidence type="ECO:0000256" key="1">
    <source>
        <dbReference type="SAM" id="MobiDB-lite"/>
    </source>
</evidence>
<feature type="region of interest" description="Disordered" evidence="1">
    <location>
        <begin position="71"/>
        <end position="127"/>
    </location>
</feature>
<evidence type="ECO:0008006" key="4">
    <source>
        <dbReference type="Google" id="ProtNLM"/>
    </source>
</evidence>
<dbReference type="EMBL" id="KV428007">
    <property type="protein sequence ID" value="KZT43556.1"/>
    <property type="molecule type" value="Genomic_DNA"/>
</dbReference>
<reference evidence="2 3" key="1">
    <citation type="journal article" date="2016" name="Mol. Biol. Evol.">
        <title>Comparative Genomics of Early-Diverging Mushroom-Forming Fungi Provides Insights into the Origins of Lignocellulose Decay Capabilities.</title>
        <authorList>
            <person name="Nagy L.G."/>
            <person name="Riley R."/>
            <person name="Tritt A."/>
            <person name="Adam C."/>
            <person name="Daum C."/>
            <person name="Floudas D."/>
            <person name="Sun H."/>
            <person name="Yadav J.S."/>
            <person name="Pangilinan J."/>
            <person name="Larsson K.H."/>
            <person name="Matsuura K."/>
            <person name="Barry K."/>
            <person name="Labutti K."/>
            <person name="Kuo R."/>
            <person name="Ohm R.A."/>
            <person name="Bhattacharya S.S."/>
            <person name="Shirouzu T."/>
            <person name="Yoshinaga Y."/>
            <person name="Martin F.M."/>
            <person name="Grigoriev I.V."/>
            <person name="Hibbett D.S."/>
        </authorList>
    </citation>
    <scope>NUCLEOTIDE SEQUENCE [LARGE SCALE GENOMIC DNA]</scope>
    <source>
        <strain evidence="2 3">HHB10207 ss-3</strain>
    </source>
</reference>
<dbReference type="AlphaFoldDB" id="A0A166IA64"/>
<keyword evidence="3" id="KW-1185">Reference proteome</keyword>
<dbReference type="PANTHER" id="PTHR28630:SF3">
    <property type="entry name" value="PEROXIREDOXIN-LIKE 2C"/>
    <property type="match status" value="1"/>
</dbReference>
<feature type="compositionally biased region" description="Pro residues" evidence="1">
    <location>
        <begin position="84"/>
        <end position="111"/>
    </location>
</feature>
<name>A0A166IA64_9AGAM</name>
<dbReference type="PANTHER" id="PTHR28630">
    <property type="match status" value="1"/>
</dbReference>